<dbReference type="RefSeq" id="WP_135431534.1">
    <property type="nucleotide sequence ID" value="NZ_SRLA01000001.1"/>
</dbReference>
<organism evidence="1 2">
    <name type="scientific">Hymenobacter fodinae</name>
    <dbReference type="NCBI Taxonomy" id="2510796"/>
    <lineage>
        <taxon>Bacteria</taxon>
        <taxon>Pseudomonadati</taxon>
        <taxon>Bacteroidota</taxon>
        <taxon>Cytophagia</taxon>
        <taxon>Cytophagales</taxon>
        <taxon>Hymenobacteraceae</taxon>
        <taxon>Hymenobacter</taxon>
    </lineage>
</organism>
<dbReference type="EMBL" id="SRLA01000001">
    <property type="protein sequence ID" value="TGE10139.1"/>
    <property type="molecule type" value="Genomic_DNA"/>
</dbReference>
<dbReference type="AlphaFoldDB" id="A0A4Z0PEQ3"/>
<protein>
    <submittedName>
        <fullName evidence="1">Ferritin-like domain-containing protein</fullName>
    </submittedName>
</protein>
<comment type="caution">
    <text evidence="1">The sequence shown here is derived from an EMBL/GenBank/DDBJ whole genome shotgun (WGS) entry which is preliminary data.</text>
</comment>
<name>A0A4Z0PEQ3_9BACT</name>
<dbReference type="Proteomes" id="UP000298337">
    <property type="component" value="Unassembled WGS sequence"/>
</dbReference>
<proteinExistence type="predicted"/>
<evidence type="ECO:0000313" key="2">
    <source>
        <dbReference type="Proteomes" id="UP000298337"/>
    </source>
</evidence>
<dbReference type="InterPro" id="IPR009078">
    <property type="entry name" value="Ferritin-like_SF"/>
</dbReference>
<accession>A0A4Z0PEQ3</accession>
<dbReference type="OrthoDB" id="954262at2"/>
<sequence length="292" mass="30828">MNLFNIISELEKVDPEIMDRLTHRRSALTALGDMTKKMALAAAPIAIGSAFNKAMGQNNSNATVNDILNYALLLERLEYSFYNQALNAATLSTTLTGDARTAITTIRAHELAHVNLLTAALGSNVSPATAPTFDFGANAFTTYAGFLTLAQAFEDTGVRAYKGQATSIPRTLNPTVGGNQVNLLTVALQIHSVEARHAAHIRYMRRGATAGAQTSIMPWIVNKDANGVPDAVYGAGVPTTTFPAEDNVAQGGITALTTMLGATYSAADVSAAFDEGLDSTTVTNIARSVVKF</sequence>
<dbReference type="SUPFAM" id="SSF47240">
    <property type="entry name" value="Ferritin-like"/>
    <property type="match status" value="1"/>
</dbReference>
<dbReference type="Pfam" id="PF13668">
    <property type="entry name" value="Ferritin_2"/>
    <property type="match status" value="1"/>
</dbReference>
<keyword evidence="2" id="KW-1185">Reference proteome</keyword>
<reference evidence="1 2" key="1">
    <citation type="submission" date="2019-04" db="EMBL/GenBank/DDBJ databases">
        <authorList>
            <person name="Feng G."/>
            <person name="Zhang J."/>
            <person name="Zhu H."/>
        </authorList>
    </citation>
    <scope>NUCLEOTIDE SEQUENCE [LARGE SCALE GENOMIC DNA]</scope>
    <source>
        <strain evidence="1 2">92R-1</strain>
    </source>
</reference>
<gene>
    <name evidence="1" type="ORF">EU556_04765</name>
</gene>
<evidence type="ECO:0000313" key="1">
    <source>
        <dbReference type="EMBL" id="TGE10139.1"/>
    </source>
</evidence>